<accession>A0AAE1YRK8</accession>
<gene>
    <name evidence="1" type="ORF">Salat_0658100</name>
</gene>
<evidence type="ECO:0000313" key="2">
    <source>
        <dbReference type="Proteomes" id="UP001293254"/>
    </source>
</evidence>
<dbReference type="Proteomes" id="UP001293254">
    <property type="component" value="Unassembled WGS sequence"/>
</dbReference>
<organism evidence="1 2">
    <name type="scientific">Sesamum alatum</name>
    <dbReference type="NCBI Taxonomy" id="300844"/>
    <lineage>
        <taxon>Eukaryota</taxon>
        <taxon>Viridiplantae</taxon>
        <taxon>Streptophyta</taxon>
        <taxon>Embryophyta</taxon>
        <taxon>Tracheophyta</taxon>
        <taxon>Spermatophyta</taxon>
        <taxon>Magnoliopsida</taxon>
        <taxon>eudicotyledons</taxon>
        <taxon>Gunneridae</taxon>
        <taxon>Pentapetalae</taxon>
        <taxon>asterids</taxon>
        <taxon>lamiids</taxon>
        <taxon>Lamiales</taxon>
        <taxon>Pedaliaceae</taxon>
        <taxon>Sesamum</taxon>
    </lineage>
</organism>
<proteinExistence type="predicted"/>
<keyword evidence="2" id="KW-1185">Reference proteome</keyword>
<name>A0AAE1YRK8_9LAMI</name>
<dbReference type="AlphaFoldDB" id="A0AAE1YRK8"/>
<reference evidence="1" key="2">
    <citation type="journal article" date="2024" name="Plant">
        <title>Genomic evolution and insights into agronomic trait innovations of Sesamum species.</title>
        <authorList>
            <person name="Miao H."/>
            <person name="Wang L."/>
            <person name="Qu L."/>
            <person name="Liu H."/>
            <person name="Sun Y."/>
            <person name="Le M."/>
            <person name="Wang Q."/>
            <person name="Wei S."/>
            <person name="Zheng Y."/>
            <person name="Lin W."/>
            <person name="Duan Y."/>
            <person name="Cao H."/>
            <person name="Xiong S."/>
            <person name="Wang X."/>
            <person name="Wei L."/>
            <person name="Li C."/>
            <person name="Ma Q."/>
            <person name="Ju M."/>
            <person name="Zhao R."/>
            <person name="Li G."/>
            <person name="Mu C."/>
            <person name="Tian Q."/>
            <person name="Mei H."/>
            <person name="Zhang T."/>
            <person name="Gao T."/>
            <person name="Zhang H."/>
        </authorList>
    </citation>
    <scope>NUCLEOTIDE SEQUENCE</scope>
    <source>
        <strain evidence="1">3651</strain>
    </source>
</reference>
<dbReference type="EMBL" id="JACGWO010000002">
    <property type="protein sequence ID" value="KAK4434951.1"/>
    <property type="molecule type" value="Genomic_DNA"/>
</dbReference>
<comment type="caution">
    <text evidence="1">The sequence shown here is derived from an EMBL/GenBank/DDBJ whole genome shotgun (WGS) entry which is preliminary data.</text>
</comment>
<evidence type="ECO:0000313" key="1">
    <source>
        <dbReference type="EMBL" id="KAK4434951.1"/>
    </source>
</evidence>
<reference evidence="1" key="1">
    <citation type="submission" date="2020-06" db="EMBL/GenBank/DDBJ databases">
        <authorList>
            <person name="Li T."/>
            <person name="Hu X."/>
            <person name="Zhang T."/>
            <person name="Song X."/>
            <person name="Zhang H."/>
            <person name="Dai N."/>
            <person name="Sheng W."/>
            <person name="Hou X."/>
            <person name="Wei L."/>
        </authorList>
    </citation>
    <scope>NUCLEOTIDE SEQUENCE</scope>
    <source>
        <strain evidence="1">3651</strain>
        <tissue evidence="1">Leaf</tissue>
    </source>
</reference>
<sequence>MVAEATMNSGKRKSAVRYGPVCSVHDVRGREGSFRVAAAFRCSGGYTHGGDGACIGPQGEGRRKEGYYTDQGIRERWVLFGAKLEPSGLIRSNSLEPLIKSAGIYILS</sequence>
<protein>
    <submittedName>
        <fullName evidence="1">Uncharacterized protein</fullName>
    </submittedName>
</protein>